<dbReference type="Proteomes" id="UP000291469">
    <property type="component" value="Chromosome"/>
</dbReference>
<dbReference type="SUPFAM" id="SSF82784">
    <property type="entry name" value="OsmC-like"/>
    <property type="match status" value="2"/>
</dbReference>
<dbReference type="OrthoDB" id="5540854at2"/>
<evidence type="ECO:0000313" key="2">
    <source>
        <dbReference type="EMBL" id="QBI21008.1"/>
    </source>
</evidence>
<feature type="region of interest" description="Disordered" evidence="1">
    <location>
        <begin position="310"/>
        <end position="331"/>
    </location>
</feature>
<dbReference type="AlphaFoldDB" id="A0A411YIB4"/>
<dbReference type="Gene3D" id="3.30.300.20">
    <property type="match status" value="2"/>
</dbReference>
<sequence length="433" mass="45681">MRSPRCASSEPARPAATRPGEKGTVMDVTDDVLGPERLPRYFHAGTGAELGVPPPADYRGQPVRTWARTLAGMQKEAVVLSGATGHVWRLVSDEGPYLAGHDRAPCPLAFMTTGMVASYMEELRTVARARGITLHDVELVLDNRYTLEGSALRGTGTMIGGALDPHVEARVDSDATSDAVEEALAAAVASSPVRGLVEDALTSRFSLICNGEPVPVGRVGTVEALADATALGPYEAARAAGPGDAQLVRMRTPADEVSGVPGAAGSSLQADQSRTLHVRGTCTLEADGTKRVEQELFQPIGSAYTLWSDEAGSGEAEPSGSSEPTTSPRAPDAATYVAAGLAFCFMTQLGRYATIARKQLDAYQVVQDLQLSPTAAPEHRGLAHPVETHVALETPEGDEFARTVLDTGERTCFLHALCRSKLTTRVTVDAPVR</sequence>
<keyword evidence="3" id="KW-1185">Reference proteome</keyword>
<gene>
    <name evidence="2" type="ORF">ER308_16450</name>
</gene>
<dbReference type="EMBL" id="CP036402">
    <property type="protein sequence ID" value="QBI21008.1"/>
    <property type="molecule type" value="Genomic_DNA"/>
</dbReference>
<dbReference type="KEGG" id="erz:ER308_16450"/>
<proteinExistence type="predicted"/>
<dbReference type="InterPro" id="IPR015946">
    <property type="entry name" value="KH_dom-like_a/b"/>
</dbReference>
<feature type="region of interest" description="Disordered" evidence="1">
    <location>
        <begin position="1"/>
        <end position="26"/>
    </location>
</feature>
<protein>
    <submittedName>
        <fullName evidence="2">OsmC family peroxiredoxin</fullName>
    </submittedName>
</protein>
<name>A0A411YIB4_9ACTN</name>
<evidence type="ECO:0000313" key="3">
    <source>
        <dbReference type="Proteomes" id="UP000291469"/>
    </source>
</evidence>
<accession>A0A411YIB4</accession>
<feature type="compositionally biased region" description="Low complexity" evidence="1">
    <location>
        <begin position="310"/>
        <end position="328"/>
    </location>
</feature>
<evidence type="ECO:0000256" key="1">
    <source>
        <dbReference type="SAM" id="MobiDB-lite"/>
    </source>
</evidence>
<dbReference type="InterPro" id="IPR036102">
    <property type="entry name" value="OsmC/Ohrsf"/>
</dbReference>
<organism evidence="2 3">
    <name type="scientific">Egibacter rhizosphaerae</name>
    <dbReference type="NCBI Taxonomy" id="1670831"/>
    <lineage>
        <taxon>Bacteria</taxon>
        <taxon>Bacillati</taxon>
        <taxon>Actinomycetota</taxon>
        <taxon>Nitriliruptoria</taxon>
        <taxon>Egibacterales</taxon>
        <taxon>Egibacteraceae</taxon>
        <taxon>Egibacter</taxon>
    </lineage>
</organism>
<reference evidence="2 3" key="1">
    <citation type="submission" date="2019-01" db="EMBL/GenBank/DDBJ databases">
        <title>Egibacter rhizosphaerae EGI 80759T.</title>
        <authorList>
            <person name="Chen D.-D."/>
            <person name="Tian Y."/>
            <person name="Jiao J.-Y."/>
            <person name="Zhang X.-T."/>
            <person name="Zhang Y.-G."/>
            <person name="Zhang Y."/>
            <person name="Xiao M."/>
            <person name="Shu W.-S."/>
            <person name="Li W.-J."/>
        </authorList>
    </citation>
    <scope>NUCLEOTIDE SEQUENCE [LARGE SCALE GENOMIC DNA]</scope>
    <source>
        <strain evidence="2 3">EGI 80759</strain>
    </source>
</reference>